<dbReference type="AlphaFoldDB" id="A0A9X5E8P1"/>
<feature type="transmembrane region" description="Helical" evidence="1">
    <location>
        <begin position="9"/>
        <end position="30"/>
    </location>
</feature>
<keyword evidence="1" id="KW-1133">Transmembrane helix</keyword>
<proteinExistence type="predicted"/>
<sequence>MRNPRPSNVMLSIIMAITTLFTLFAIGALINHFAKNFVNEQELGKLEQTNIQA</sequence>
<reference evidence="2 3" key="1">
    <citation type="journal article" date="2015" name="Genome Announc.">
        <title>Draft Genome Sequence of the Terrestrial Cyanobacterium Scytonema millei VB511283, Isolated from Eastern India.</title>
        <authorList>
            <person name="Sen D."/>
            <person name="Chandrababunaidu M.M."/>
            <person name="Singh D."/>
            <person name="Sanghi N."/>
            <person name="Ghorai A."/>
            <person name="Mishra G.P."/>
            <person name="Madduluri M."/>
            <person name="Adhikary S.P."/>
            <person name="Tripathy S."/>
        </authorList>
    </citation>
    <scope>NUCLEOTIDE SEQUENCE [LARGE SCALE GENOMIC DNA]</scope>
    <source>
        <strain evidence="2 3">VB511283</strain>
    </source>
</reference>
<name>A0A9X5E8P1_9CYAN</name>
<dbReference type="RefSeq" id="WP_165587766.1">
    <property type="nucleotide sequence ID" value="NZ_JTJC03000008.1"/>
</dbReference>
<gene>
    <name evidence="2" type="ORF">QH73_0022510</name>
</gene>
<keyword evidence="1" id="KW-0812">Transmembrane</keyword>
<evidence type="ECO:0000313" key="3">
    <source>
        <dbReference type="Proteomes" id="UP000031532"/>
    </source>
</evidence>
<organism evidence="2 3">
    <name type="scientific">Scytonema millei VB511283</name>
    <dbReference type="NCBI Taxonomy" id="1245923"/>
    <lineage>
        <taxon>Bacteria</taxon>
        <taxon>Bacillati</taxon>
        <taxon>Cyanobacteriota</taxon>
        <taxon>Cyanophyceae</taxon>
        <taxon>Nostocales</taxon>
        <taxon>Scytonemataceae</taxon>
        <taxon>Scytonema</taxon>
    </lineage>
</organism>
<accession>A0A9X5E8P1</accession>
<comment type="caution">
    <text evidence="2">The sequence shown here is derived from an EMBL/GenBank/DDBJ whole genome shotgun (WGS) entry which is preliminary data.</text>
</comment>
<evidence type="ECO:0000313" key="2">
    <source>
        <dbReference type="EMBL" id="NHC37375.1"/>
    </source>
</evidence>
<evidence type="ECO:0000256" key="1">
    <source>
        <dbReference type="SAM" id="Phobius"/>
    </source>
</evidence>
<protein>
    <submittedName>
        <fullName evidence="2">Uncharacterized protein</fullName>
    </submittedName>
</protein>
<keyword evidence="1" id="KW-0472">Membrane</keyword>
<dbReference type="Proteomes" id="UP000031532">
    <property type="component" value="Unassembled WGS sequence"/>
</dbReference>
<keyword evidence="3" id="KW-1185">Reference proteome</keyword>
<dbReference type="EMBL" id="JTJC03000008">
    <property type="protein sequence ID" value="NHC37375.1"/>
    <property type="molecule type" value="Genomic_DNA"/>
</dbReference>